<evidence type="ECO:0000256" key="1">
    <source>
        <dbReference type="ARBA" id="ARBA00003907"/>
    </source>
</evidence>
<dbReference type="InterPro" id="IPR029063">
    <property type="entry name" value="SAM-dependent_MTases_sf"/>
</dbReference>
<dbReference type="Proteomes" id="UP000279994">
    <property type="component" value="Unassembled WGS sequence"/>
</dbReference>
<accession>A0A3N0GMR3</accession>
<dbReference type="GO" id="GO:0008168">
    <property type="term" value="F:methyltransferase activity"/>
    <property type="evidence" value="ECO:0007669"/>
    <property type="project" value="UniProtKB-UniRule"/>
</dbReference>
<sequence>MRPGEPSRTAYGAAAHRAVHQELEGGRIFRDPLAWRILGADRETVLARAREADRPWLRQFIAVRHRFAEDRLAAAVERGTRQVVVLGAGLDTFAYRNPYAGVVVFEVDFPATGAWKAERLGEAGIPVPEGTAFVGCDFEREDFRERLVAAGFEAGRPAYFLWLGVVPYLSREAVETTLGRIGGLPGAEVVLDYAAPTAGLSRRDRATRAAFERRVAALGEPLTGSWSPEDMAGILRRAGFDQVEDLGRAEIMERLLDLPADTPGGGGHVVHARASLSPG</sequence>
<keyword evidence="5 6" id="KW-0949">S-adenosyl-L-methionine</keyword>
<comment type="caution">
    <text evidence="7">The sequence shown here is derived from an EMBL/GenBank/DDBJ whole genome shotgun (WGS) entry which is preliminary data.</text>
</comment>
<dbReference type="EC" id="2.1.1.-" evidence="6"/>
<evidence type="ECO:0000313" key="8">
    <source>
        <dbReference type="Proteomes" id="UP000279994"/>
    </source>
</evidence>
<dbReference type="InterPro" id="IPR007213">
    <property type="entry name" value="Ppm1/Ppm2/Tcmp"/>
</dbReference>
<dbReference type="Pfam" id="PF04072">
    <property type="entry name" value="LCM"/>
    <property type="match status" value="1"/>
</dbReference>
<proteinExistence type="inferred from homology"/>
<name>A0A3N0GMR3_9ACTN</name>
<evidence type="ECO:0000256" key="3">
    <source>
        <dbReference type="ARBA" id="ARBA00022603"/>
    </source>
</evidence>
<keyword evidence="4 7" id="KW-0808">Transferase</keyword>
<dbReference type="Gene3D" id="3.40.50.150">
    <property type="entry name" value="Vaccinia Virus protein VP39"/>
    <property type="match status" value="1"/>
</dbReference>
<dbReference type="SUPFAM" id="SSF53335">
    <property type="entry name" value="S-adenosyl-L-methionine-dependent methyltransferases"/>
    <property type="match status" value="1"/>
</dbReference>
<dbReference type="InterPro" id="IPR011610">
    <property type="entry name" value="SAM_mthyl_Trfase_ML2640-like"/>
</dbReference>
<protein>
    <recommendedName>
        <fullName evidence="6">S-adenosyl-L-methionine-dependent methyltransferase</fullName>
        <ecNumber evidence="6">2.1.1.-</ecNumber>
    </recommendedName>
</protein>
<comment type="similarity">
    <text evidence="2 6">Belongs to the UPF0677 family.</text>
</comment>
<dbReference type="GO" id="GO:0032259">
    <property type="term" value="P:methylation"/>
    <property type="evidence" value="ECO:0007669"/>
    <property type="project" value="UniProtKB-KW"/>
</dbReference>
<gene>
    <name evidence="7" type="ORF">EFL26_12315</name>
</gene>
<dbReference type="RefSeq" id="WP_123223161.1">
    <property type="nucleotide sequence ID" value="NZ_RJSF01000040.1"/>
</dbReference>
<reference evidence="7 8" key="1">
    <citation type="submission" date="2018-11" db="EMBL/GenBank/DDBJ databases">
        <authorList>
            <person name="Li F."/>
        </authorList>
    </citation>
    <scope>NUCLEOTIDE SEQUENCE [LARGE SCALE GENOMIC DNA]</scope>
    <source>
        <strain evidence="7 8">Gsoil 818</strain>
    </source>
</reference>
<dbReference type="OrthoDB" id="9806164at2"/>
<evidence type="ECO:0000256" key="4">
    <source>
        <dbReference type="ARBA" id="ARBA00022679"/>
    </source>
</evidence>
<evidence type="ECO:0000256" key="6">
    <source>
        <dbReference type="RuleBase" id="RU362030"/>
    </source>
</evidence>
<dbReference type="AlphaFoldDB" id="A0A3N0GMR3"/>
<evidence type="ECO:0000313" key="7">
    <source>
        <dbReference type="EMBL" id="RNM13754.1"/>
    </source>
</evidence>
<keyword evidence="3 6" id="KW-0489">Methyltransferase</keyword>
<keyword evidence="8" id="KW-1185">Reference proteome</keyword>
<dbReference type="EMBL" id="RJSF01000040">
    <property type="protein sequence ID" value="RNM13754.1"/>
    <property type="molecule type" value="Genomic_DNA"/>
</dbReference>
<comment type="function">
    <text evidence="1 6">Exhibits S-adenosyl-L-methionine-dependent methyltransferase activity.</text>
</comment>
<evidence type="ECO:0000256" key="5">
    <source>
        <dbReference type="ARBA" id="ARBA00022691"/>
    </source>
</evidence>
<evidence type="ECO:0000256" key="2">
    <source>
        <dbReference type="ARBA" id="ARBA00008138"/>
    </source>
</evidence>
<dbReference type="PANTHER" id="PTHR43619">
    <property type="entry name" value="S-ADENOSYL-L-METHIONINE-DEPENDENT METHYLTRANSFERASE YKTD-RELATED"/>
    <property type="match status" value="1"/>
</dbReference>
<dbReference type="PANTHER" id="PTHR43619:SF2">
    <property type="entry name" value="S-ADENOSYL-L-METHIONINE-DEPENDENT METHYLTRANSFERASES SUPERFAMILY PROTEIN"/>
    <property type="match status" value="1"/>
</dbReference>
<dbReference type="NCBIfam" id="TIGR00027">
    <property type="entry name" value="mthyl_TIGR00027"/>
    <property type="match status" value="1"/>
</dbReference>
<organism evidence="7 8">
    <name type="scientific">Nocardioides pocheonensis</name>
    <dbReference type="NCBI Taxonomy" id="661485"/>
    <lineage>
        <taxon>Bacteria</taxon>
        <taxon>Bacillati</taxon>
        <taxon>Actinomycetota</taxon>
        <taxon>Actinomycetes</taxon>
        <taxon>Propionibacteriales</taxon>
        <taxon>Nocardioidaceae</taxon>
        <taxon>Nocardioides</taxon>
    </lineage>
</organism>